<gene>
    <name evidence="10 11" type="primary">pckA</name>
    <name evidence="11" type="ORF">H7F21_04370</name>
</gene>
<comment type="catalytic activity">
    <reaction evidence="9 10">
        <text>oxaloacetate + ATP = phosphoenolpyruvate + ADP + CO2</text>
        <dbReference type="Rhea" id="RHEA:18617"/>
        <dbReference type="ChEBI" id="CHEBI:16452"/>
        <dbReference type="ChEBI" id="CHEBI:16526"/>
        <dbReference type="ChEBI" id="CHEBI:30616"/>
        <dbReference type="ChEBI" id="CHEBI:58702"/>
        <dbReference type="ChEBI" id="CHEBI:456216"/>
        <dbReference type="EC" id="4.1.1.49"/>
    </reaction>
</comment>
<comment type="cofactor">
    <cofactor evidence="10">
        <name>Mn(2+)</name>
        <dbReference type="ChEBI" id="CHEBI:29035"/>
    </cofactor>
    <text evidence="10">Binds 1 Mn(2+) ion per subunit.</text>
</comment>
<comment type="caution">
    <text evidence="11">The sequence shown here is derived from an EMBL/GenBank/DDBJ whole genome shotgun (WGS) entry which is preliminary data.</text>
</comment>
<dbReference type="NCBIfam" id="TIGR00224">
    <property type="entry name" value="pckA"/>
    <property type="match status" value="1"/>
</dbReference>
<dbReference type="EC" id="4.1.1.49" evidence="3 10"/>
<dbReference type="GO" id="GO:0005829">
    <property type="term" value="C:cytosol"/>
    <property type="evidence" value="ECO:0007669"/>
    <property type="project" value="TreeGrafter"/>
</dbReference>
<comment type="function">
    <text evidence="10">Involved in the gluconeogenesis. Catalyzes the conversion of oxaloacetate (OAA) to phosphoenolpyruvate (PEP) through direct phosphoryl transfer between the nucleoside triphosphate and OAA.</text>
</comment>
<dbReference type="SUPFAM" id="SSF68923">
    <property type="entry name" value="PEP carboxykinase N-terminal domain"/>
    <property type="match status" value="1"/>
</dbReference>
<feature type="binding site" evidence="10">
    <location>
        <position position="288"/>
    </location>
    <ligand>
        <name>ATP</name>
        <dbReference type="ChEBI" id="CHEBI:30616"/>
    </ligand>
</feature>
<organism evidence="11 12">
    <name type="scientific">Winogradskyella flava</name>
    <dbReference type="NCBI Taxonomy" id="1884876"/>
    <lineage>
        <taxon>Bacteria</taxon>
        <taxon>Pseudomonadati</taxon>
        <taxon>Bacteroidota</taxon>
        <taxon>Flavobacteriia</taxon>
        <taxon>Flavobacteriales</taxon>
        <taxon>Flavobacteriaceae</taxon>
        <taxon>Winogradskyella</taxon>
    </lineage>
</organism>
<evidence type="ECO:0000313" key="12">
    <source>
        <dbReference type="Proteomes" id="UP000533900"/>
    </source>
</evidence>
<evidence type="ECO:0000256" key="8">
    <source>
        <dbReference type="ARBA" id="ARBA00023239"/>
    </source>
</evidence>
<evidence type="ECO:0000256" key="1">
    <source>
        <dbReference type="ARBA" id="ARBA00004742"/>
    </source>
</evidence>
<dbReference type="GO" id="GO:0006094">
    <property type="term" value="P:gluconeogenesis"/>
    <property type="evidence" value="ECO:0007669"/>
    <property type="project" value="UniProtKB-UniRule"/>
</dbReference>
<dbReference type="RefSeq" id="WP_185787998.1">
    <property type="nucleotide sequence ID" value="NZ_JACLCP010000001.1"/>
</dbReference>
<dbReference type="PIRSF" id="PIRSF006294">
    <property type="entry name" value="PEP_crbxkin"/>
    <property type="match status" value="1"/>
</dbReference>
<dbReference type="Gene3D" id="2.170.8.10">
    <property type="entry name" value="Phosphoenolpyruvate Carboxykinase, domain 2"/>
    <property type="match status" value="1"/>
</dbReference>
<dbReference type="HAMAP" id="MF_00453">
    <property type="entry name" value="PEPCK_ATP"/>
    <property type="match status" value="1"/>
</dbReference>
<dbReference type="NCBIfam" id="NF006820">
    <property type="entry name" value="PRK09344.1-2"/>
    <property type="match status" value="1"/>
</dbReference>
<keyword evidence="7 10" id="KW-0067">ATP-binding</keyword>
<dbReference type="SUPFAM" id="SSF53795">
    <property type="entry name" value="PEP carboxykinase-like"/>
    <property type="match status" value="1"/>
</dbReference>
<proteinExistence type="inferred from homology"/>
<feature type="binding site" evidence="10">
    <location>
        <position position="324"/>
    </location>
    <ligand>
        <name>ATP</name>
        <dbReference type="ChEBI" id="CHEBI:30616"/>
    </ligand>
</feature>
<evidence type="ECO:0000256" key="3">
    <source>
        <dbReference type="ARBA" id="ARBA00012363"/>
    </source>
</evidence>
<feature type="binding site" evidence="10">
    <location>
        <begin position="238"/>
        <end position="246"/>
    </location>
    <ligand>
        <name>ATP</name>
        <dbReference type="ChEBI" id="CHEBI:30616"/>
    </ligand>
</feature>
<keyword evidence="10" id="KW-0963">Cytoplasm</keyword>
<comment type="pathway">
    <text evidence="1 10">Carbohydrate biosynthesis; gluconeogenesis.</text>
</comment>
<dbReference type="FunFam" id="2.170.8.10:FF:000001">
    <property type="entry name" value="Phosphoenolpyruvate carboxykinase (ATP)"/>
    <property type="match status" value="1"/>
</dbReference>
<reference evidence="11" key="1">
    <citation type="submission" date="2020-08" db="EMBL/GenBank/DDBJ databases">
        <title>Winogradskyella ouciana sp. nov., isolated from the hadal seawater of the Mariana Trench.</title>
        <authorList>
            <person name="He X."/>
        </authorList>
    </citation>
    <scope>NUCLEOTIDE SEQUENCE [LARGE SCALE GENOMIC DNA]</scope>
    <source>
        <strain evidence="11">KCTC 52348</strain>
    </source>
</reference>
<feature type="binding site" evidence="10">
    <location>
        <position position="196"/>
    </location>
    <ligand>
        <name>substrate</name>
    </ligand>
</feature>
<evidence type="ECO:0000256" key="10">
    <source>
        <dbReference type="HAMAP-Rule" id="MF_00453"/>
    </source>
</evidence>
<accession>A0A842ISA5</accession>
<comment type="subcellular location">
    <subcellularLocation>
        <location evidence="10">Cytoplasm</location>
    </subcellularLocation>
</comment>
<dbReference type="InterPro" id="IPR001272">
    <property type="entry name" value="PEP_carboxykinase_ATP"/>
</dbReference>
<dbReference type="Gene3D" id="3.90.228.20">
    <property type="match status" value="1"/>
</dbReference>
<comment type="similarity">
    <text evidence="2 10">Belongs to the phosphoenolpyruvate carboxykinase (ATP) family.</text>
</comment>
<keyword evidence="10" id="KW-0464">Manganese</keyword>
<evidence type="ECO:0000256" key="4">
    <source>
        <dbReference type="ARBA" id="ARBA00022432"/>
    </source>
</evidence>
<dbReference type="GO" id="GO:0046872">
    <property type="term" value="F:metal ion binding"/>
    <property type="evidence" value="ECO:0007669"/>
    <property type="project" value="UniProtKB-KW"/>
</dbReference>
<feature type="binding site" evidence="10">
    <location>
        <position position="259"/>
    </location>
    <ligand>
        <name>Mn(2+)</name>
        <dbReference type="ChEBI" id="CHEBI:29035"/>
    </ligand>
</feature>
<dbReference type="GO" id="GO:0016301">
    <property type="term" value="F:kinase activity"/>
    <property type="evidence" value="ECO:0007669"/>
    <property type="project" value="UniProtKB-KW"/>
</dbReference>
<feature type="binding site" evidence="10">
    <location>
        <position position="449"/>
    </location>
    <ligand>
        <name>ATP</name>
        <dbReference type="ChEBI" id="CHEBI:30616"/>
    </ligand>
</feature>
<evidence type="ECO:0000256" key="5">
    <source>
        <dbReference type="ARBA" id="ARBA00022741"/>
    </source>
</evidence>
<feature type="binding site" evidence="10">
    <location>
        <position position="202"/>
    </location>
    <ligand>
        <name>Mn(2+)</name>
        <dbReference type="ChEBI" id="CHEBI:29035"/>
    </ligand>
</feature>
<feature type="binding site" evidence="10">
    <location>
        <position position="202"/>
    </location>
    <ligand>
        <name>substrate</name>
    </ligand>
</feature>
<feature type="binding site" evidence="10">
    <location>
        <position position="60"/>
    </location>
    <ligand>
        <name>substrate</name>
    </ligand>
</feature>
<evidence type="ECO:0000256" key="7">
    <source>
        <dbReference type="ARBA" id="ARBA00022840"/>
    </source>
</evidence>
<dbReference type="Gene3D" id="3.40.449.10">
    <property type="entry name" value="Phosphoenolpyruvate Carboxykinase, domain 1"/>
    <property type="match status" value="1"/>
</dbReference>
<keyword evidence="12" id="KW-1185">Reference proteome</keyword>
<keyword evidence="5 10" id="KW-0547">Nucleotide-binding</keyword>
<dbReference type="AlphaFoldDB" id="A0A842ISA5"/>
<dbReference type="NCBIfam" id="NF006821">
    <property type="entry name" value="PRK09344.1-3"/>
    <property type="match status" value="1"/>
</dbReference>
<keyword evidence="4 10" id="KW-0312">Gluconeogenesis</keyword>
<dbReference type="GO" id="GO:0005524">
    <property type="term" value="F:ATP binding"/>
    <property type="evidence" value="ECO:0007669"/>
    <property type="project" value="UniProtKB-UniRule"/>
</dbReference>
<keyword evidence="6 10" id="KW-0210">Decarboxylase</keyword>
<keyword evidence="11" id="KW-0670">Pyruvate</keyword>
<dbReference type="Proteomes" id="UP000533900">
    <property type="component" value="Unassembled WGS sequence"/>
</dbReference>
<keyword evidence="8 10" id="KW-0456">Lyase</keyword>
<dbReference type="InterPro" id="IPR008210">
    <property type="entry name" value="PEP_carboxykinase_N"/>
</dbReference>
<dbReference type="PANTHER" id="PTHR30031:SF0">
    <property type="entry name" value="PHOSPHOENOLPYRUVATE CARBOXYKINASE (ATP)"/>
    <property type="match status" value="1"/>
</dbReference>
<keyword evidence="10" id="KW-0479">Metal-binding</keyword>
<dbReference type="Pfam" id="PF01293">
    <property type="entry name" value="PEPCK_ATP"/>
    <property type="match status" value="1"/>
</dbReference>
<dbReference type="GO" id="GO:0004612">
    <property type="term" value="F:phosphoenolpyruvate carboxykinase (ATP) activity"/>
    <property type="evidence" value="ECO:0007669"/>
    <property type="project" value="UniProtKB-UniRule"/>
</dbReference>
<name>A0A842ISA5_9FLAO</name>
<feature type="binding site" evidence="10">
    <location>
        <position position="222"/>
    </location>
    <ligand>
        <name>ATP</name>
        <dbReference type="ChEBI" id="CHEBI:30616"/>
    </ligand>
</feature>
<comment type="caution">
    <text evidence="10">Lacks conserved residue(s) required for the propagation of feature annotation.</text>
</comment>
<feature type="binding site" evidence="10">
    <location>
        <position position="202"/>
    </location>
    <ligand>
        <name>ATP</name>
        <dbReference type="ChEBI" id="CHEBI:30616"/>
    </ligand>
</feature>
<evidence type="ECO:0000313" key="11">
    <source>
        <dbReference type="EMBL" id="MBC2844317.1"/>
    </source>
</evidence>
<dbReference type="UniPathway" id="UPA00138"/>
<dbReference type="EMBL" id="JACLCP010000001">
    <property type="protein sequence ID" value="MBC2844317.1"/>
    <property type="molecule type" value="Genomic_DNA"/>
</dbReference>
<sequence length="539" mass="60223">MVNHTQLTKTISLEDYGIKNAQVHYQLEPSKLQTITLEKGMGKETSNGTLAINTGKFTGRSPEDRFLVKDDYTKDKIWWGKSNKPIDSEHFDFLQNEIEHYLSGKEIFVRDGYVCADANYKMNVRTVTEYPWSNMFIYNMFLRPTAEELQNFEEEWLVLCAPGYECQNPEAHGLRQGNFSILNFTKKIALVGGSAYTGEMKKGIFTALNFILPVEKNVLPMHCSANVGENGETAIFFGLSGTGKTTLSTDESRQLIGDDEHGWTAENTVFNFEGGCYAKAINLSQEQEPEIYGAIKPGAILENIIMDDNGNVDFADTSITQNTRVSYPIYHIENIKTPSIGKNPKNIFFLTADAFGVLPPISKLAPAQAAYHFISGYTAKVAGTEAGVVEPQPSFSACFGAPFMPLHPTEYADMLSKKMTEAGVNVWLVNTGWTGGPYGVGTRMKLKYTRAMINAALNGDLGNYTYEDYHIHSVFGVAQPRTCPGVPTEVLSPRATWNDDEAYYKMAFKLTNAFRENFKKFESYASEEIRRGGPQRYAF</sequence>
<keyword evidence="11" id="KW-0418">Kinase</keyword>
<evidence type="ECO:0000256" key="2">
    <source>
        <dbReference type="ARBA" id="ARBA00006052"/>
    </source>
</evidence>
<feature type="binding site" evidence="10">
    <location>
        <position position="324"/>
    </location>
    <ligand>
        <name>substrate</name>
    </ligand>
</feature>
<evidence type="ECO:0000256" key="9">
    <source>
        <dbReference type="ARBA" id="ARBA00047371"/>
    </source>
</evidence>
<dbReference type="PANTHER" id="PTHR30031">
    <property type="entry name" value="PHOSPHOENOLPYRUVATE CARBOXYKINASE ATP"/>
    <property type="match status" value="1"/>
</dbReference>
<protein>
    <recommendedName>
        <fullName evidence="3 10">Phosphoenolpyruvate carboxykinase (ATP)</fullName>
        <shortName evidence="10">PCK</shortName>
        <shortName evidence="10">PEP carboxykinase</shortName>
        <shortName evidence="10">PEPCK</shortName>
        <ecNumber evidence="3 10">4.1.1.49</ecNumber>
    </recommendedName>
</protein>
<dbReference type="InterPro" id="IPR013035">
    <property type="entry name" value="PEP_carboxykinase_C"/>
</dbReference>
<feature type="binding site" evidence="10">
    <location>
        <position position="222"/>
    </location>
    <ligand>
        <name>Mn(2+)</name>
        <dbReference type="ChEBI" id="CHEBI:29035"/>
    </ligand>
</feature>
<evidence type="ECO:0000256" key="6">
    <source>
        <dbReference type="ARBA" id="ARBA00022793"/>
    </source>
</evidence>
<keyword evidence="11" id="KW-0808">Transferase</keyword>